<dbReference type="OrthoDB" id="4988920at2759"/>
<reference evidence="1 2" key="1">
    <citation type="journal article" date="2021" name="Nat. Commun.">
        <title>Genetic determinants of endophytism in the Arabidopsis root mycobiome.</title>
        <authorList>
            <person name="Mesny F."/>
            <person name="Miyauchi S."/>
            <person name="Thiergart T."/>
            <person name="Pickel B."/>
            <person name="Atanasova L."/>
            <person name="Karlsson M."/>
            <person name="Huettel B."/>
            <person name="Barry K.W."/>
            <person name="Haridas S."/>
            <person name="Chen C."/>
            <person name="Bauer D."/>
            <person name="Andreopoulos W."/>
            <person name="Pangilinan J."/>
            <person name="LaButti K."/>
            <person name="Riley R."/>
            <person name="Lipzen A."/>
            <person name="Clum A."/>
            <person name="Drula E."/>
            <person name="Henrissat B."/>
            <person name="Kohler A."/>
            <person name="Grigoriev I.V."/>
            <person name="Martin F.M."/>
            <person name="Hacquard S."/>
        </authorList>
    </citation>
    <scope>NUCLEOTIDE SEQUENCE [LARGE SCALE GENOMIC DNA]</scope>
    <source>
        <strain evidence="1 2">MPI-CAGE-CH-0241</strain>
    </source>
</reference>
<dbReference type="AlphaFoldDB" id="A0A9P8WCV3"/>
<keyword evidence="2" id="KW-1185">Reference proteome</keyword>
<organism evidence="1 2">
    <name type="scientific">Thelonectria olida</name>
    <dbReference type="NCBI Taxonomy" id="1576542"/>
    <lineage>
        <taxon>Eukaryota</taxon>
        <taxon>Fungi</taxon>
        <taxon>Dikarya</taxon>
        <taxon>Ascomycota</taxon>
        <taxon>Pezizomycotina</taxon>
        <taxon>Sordariomycetes</taxon>
        <taxon>Hypocreomycetidae</taxon>
        <taxon>Hypocreales</taxon>
        <taxon>Nectriaceae</taxon>
        <taxon>Thelonectria</taxon>
    </lineage>
</organism>
<dbReference type="EMBL" id="JAGPYM010000003">
    <property type="protein sequence ID" value="KAH6896669.1"/>
    <property type="molecule type" value="Genomic_DNA"/>
</dbReference>
<proteinExistence type="predicted"/>
<protein>
    <submittedName>
        <fullName evidence="1">Uncharacterized protein</fullName>
    </submittedName>
</protein>
<dbReference type="Proteomes" id="UP000777438">
    <property type="component" value="Unassembled WGS sequence"/>
</dbReference>
<accession>A0A9P8WCV3</accession>
<name>A0A9P8WCV3_9HYPO</name>
<sequence length="130" mass="14257">MILSHQYSTSFKSSSTPLLVNMKAIASGKASLPRAAPTDKVVLLLVAAGVGSAITQYGPDGKAPLNERYDSRELICYYIHDWCRNSPYNYRCDESGALLHDIYISACHQYCRCEPRNSLAVANVAAKAEL</sequence>
<evidence type="ECO:0000313" key="2">
    <source>
        <dbReference type="Proteomes" id="UP000777438"/>
    </source>
</evidence>
<gene>
    <name evidence="1" type="ORF">B0T10DRAFT_544109</name>
</gene>
<evidence type="ECO:0000313" key="1">
    <source>
        <dbReference type="EMBL" id="KAH6896669.1"/>
    </source>
</evidence>
<comment type="caution">
    <text evidence="1">The sequence shown here is derived from an EMBL/GenBank/DDBJ whole genome shotgun (WGS) entry which is preliminary data.</text>
</comment>